<protein>
    <submittedName>
        <fullName evidence="1">Uncharacterized protein</fullName>
    </submittedName>
</protein>
<gene>
    <name evidence="1" type="ORF">ABJ384_05750</name>
</gene>
<name>A0AAU7T053_9GAMM</name>
<accession>A0AAU7T053</accession>
<evidence type="ECO:0000313" key="1">
    <source>
        <dbReference type="EMBL" id="XBU16666.1"/>
    </source>
</evidence>
<organism evidence="1">
    <name type="scientific">Acinetobacter sp. A1-4-2</name>
    <dbReference type="NCBI Taxonomy" id="3156489"/>
    <lineage>
        <taxon>Bacteria</taxon>
        <taxon>Pseudomonadati</taxon>
        <taxon>Pseudomonadota</taxon>
        <taxon>Gammaproteobacteria</taxon>
        <taxon>Moraxellales</taxon>
        <taxon>Moraxellaceae</taxon>
        <taxon>Acinetobacter</taxon>
    </lineage>
</organism>
<reference evidence="1" key="1">
    <citation type="submission" date="2024-06" db="EMBL/GenBank/DDBJ databases">
        <authorList>
            <person name="Song Z."/>
        </authorList>
    </citation>
    <scope>NUCLEOTIDE SEQUENCE</scope>
    <source>
        <strain evidence="1">A1-4-2</strain>
    </source>
</reference>
<dbReference type="SUPFAM" id="SSF46785">
    <property type="entry name" value="Winged helix' DNA-binding domain"/>
    <property type="match status" value="1"/>
</dbReference>
<sequence>MTHADRTYMNLMIFQIMSSSKGRVSVKQIHQAIEPNMGISVRSLQRYLNGLAHWGLVDKDGETPQGFILTDNAKVLFHNLANGCD</sequence>
<dbReference type="InterPro" id="IPR036388">
    <property type="entry name" value="WH-like_DNA-bd_sf"/>
</dbReference>
<dbReference type="EMBL" id="CP157981">
    <property type="protein sequence ID" value="XBU16666.1"/>
    <property type="molecule type" value="Genomic_DNA"/>
</dbReference>
<dbReference type="RefSeq" id="WP_349929447.1">
    <property type="nucleotide sequence ID" value="NZ_CP157981.1"/>
</dbReference>
<dbReference type="Gene3D" id="1.10.10.10">
    <property type="entry name" value="Winged helix-like DNA-binding domain superfamily/Winged helix DNA-binding domain"/>
    <property type="match status" value="1"/>
</dbReference>
<proteinExistence type="predicted"/>
<dbReference type="AlphaFoldDB" id="A0AAU7T053"/>
<dbReference type="InterPro" id="IPR036390">
    <property type="entry name" value="WH_DNA-bd_sf"/>
</dbReference>